<feature type="region of interest" description="Disordered" evidence="9">
    <location>
        <begin position="173"/>
        <end position="196"/>
    </location>
</feature>
<keyword evidence="4" id="KW-0547">Nucleotide-binding</keyword>
<reference evidence="12 13" key="1">
    <citation type="submission" date="2023-08" db="EMBL/GenBank/DDBJ databases">
        <title>Black Yeasts Isolated from many extreme environments.</title>
        <authorList>
            <person name="Coleine C."/>
            <person name="Stajich J.E."/>
            <person name="Selbmann L."/>
        </authorList>
    </citation>
    <scope>NUCLEOTIDE SEQUENCE [LARGE SCALE GENOMIC DNA]</scope>
    <source>
        <strain evidence="12 13">CCFEE 5885</strain>
    </source>
</reference>
<feature type="domain" description="Protein kinase" evidence="10">
    <location>
        <begin position="1"/>
        <end position="347"/>
    </location>
</feature>
<dbReference type="InterPro" id="IPR000719">
    <property type="entry name" value="Prot_kinase_dom"/>
</dbReference>
<comment type="catalytic activity">
    <reaction evidence="7">
        <text>L-threonyl-[protein] + ATP = O-phospho-L-threonyl-[protein] + ADP + H(+)</text>
        <dbReference type="Rhea" id="RHEA:46608"/>
        <dbReference type="Rhea" id="RHEA-COMP:11060"/>
        <dbReference type="Rhea" id="RHEA-COMP:11605"/>
        <dbReference type="ChEBI" id="CHEBI:15378"/>
        <dbReference type="ChEBI" id="CHEBI:30013"/>
        <dbReference type="ChEBI" id="CHEBI:30616"/>
        <dbReference type="ChEBI" id="CHEBI:61977"/>
        <dbReference type="ChEBI" id="CHEBI:456216"/>
        <dbReference type="EC" id="2.7.11.1"/>
    </reaction>
</comment>
<evidence type="ECO:0000313" key="12">
    <source>
        <dbReference type="EMBL" id="KAK5093810.1"/>
    </source>
</evidence>
<accession>A0ABR0KDQ0</accession>
<dbReference type="Proteomes" id="UP001345013">
    <property type="component" value="Unassembled WGS sequence"/>
</dbReference>
<evidence type="ECO:0000256" key="1">
    <source>
        <dbReference type="ARBA" id="ARBA00012513"/>
    </source>
</evidence>
<dbReference type="PROSITE" id="PS51285">
    <property type="entry name" value="AGC_KINASE_CTER"/>
    <property type="match status" value="1"/>
</dbReference>
<keyword evidence="13" id="KW-1185">Reference proteome</keyword>
<organism evidence="12 13">
    <name type="scientific">Lithohypha guttulata</name>
    <dbReference type="NCBI Taxonomy" id="1690604"/>
    <lineage>
        <taxon>Eukaryota</taxon>
        <taxon>Fungi</taxon>
        <taxon>Dikarya</taxon>
        <taxon>Ascomycota</taxon>
        <taxon>Pezizomycotina</taxon>
        <taxon>Eurotiomycetes</taxon>
        <taxon>Chaetothyriomycetidae</taxon>
        <taxon>Chaetothyriales</taxon>
        <taxon>Trichomeriaceae</taxon>
        <taxon>Lithohypha</taxon>
    </lineage>
</organism>
<evidence type="ECO:0000256" key="6">
    <source>
        <dbReference type="ARBA" id="ARBA00022840"/>
    </source>
</evidence>
<feature type="domain" description="AGC-kinase C-terminal" evidence="11">
    <location>
        <begin position="348"/>
        <end position="413"/>
    </location>
</feature>
<keyword evidence="6" id="KW-0067">ATP-binding</keyword>
<dbReference type="InterPro" id="IPR000961">
    <property type="entry name" value="AGC-kinase_C"/>
</dbReference>
<dbReference type="SUPFAM" id="SSF56112">
    <property type="entry name" value="Protein kinase-like (PK-like)"/>
    <property type="match status" value="1"/>
</dbReference>
<dbReference type="PROSITE" id="PS50011">
    <property type="entry name" value="PROTEIN_KINASE_DOM"/>
    <property type="match status" value="1"/>
</dbReference>
<feature type="compositionally biased region" description="Basic residues" evidence="9">
    <location>
        <begin position="435"/>
        <end position="446"/>
    </location>
</feature>
<evidence type="ECO:0000256" key="2">
    <source>
        <dbReference type="ARBA" id="ARBA00022527"/>
    </source>
</evidence>
<evidence type="ECO:0000256" key="5">
    <source>
        <dbReference type="ARBA" id="ARBA00022777"/>
    </source>
</evidence>
<keyword evidence="2" id="KW-0723">Serine/threonine-protein kinase</keyword>
<evidence type="ECO:0000313" key="13">
    <source>
        <dbReference type="Proteomes" id="UP001345013"/>
    </source>
</evidence>
<evidence type="ECO:0000256" key="4">
    <source>
        <dbReference type="ARBA" id="ARBA00022741"/>
    </source>
</evidence>
<dbReference type="InterPro" id="IPR011009">
    <property type="entry name" value="Kinase-like_dom_sf"/>
</dbReference>
<evidence type="ECO:0000256" key="9">
    <source>
        <dbReference type="SAM" id="MobiDB-lite"/>
    </source>
</evidence>
<proteinExistence type="predicted"/>
<dbReference type="EMBL" id="JAVRRG010000039">
    <property type="protein sequence ID" value="KAK5093810.1"/>
    <property type="molecule type" value="Genomic_DNA"/>
</dbReference>
<evidence type="ECO:0000256" key="7">
    <source>
        <dbReference type="ARBA" id="ARBA00047899"/>
    </source>
</evidence>
<evidence type="ECO:0000259" key="11">
    <source>
        <dbReference type="PROSITE" id="PS51285"/>
    </source>
</evidence>
<evidence type="ECO:0000256" key="3">
    <source>
        <dbReference type="ARBA" id="ARBA00022679"/>
    </source>
</evidence>
<protein>
    <recommendedName>
        <fullName evidence="1">non-specific serine/threonine protein kinase</fullName>
        <ecNumber evidence="1">2.7.11.1</ecNumber>
    </recommendedName>
</protein>
<feature type="region of interest" description="Disordered" evidence="9">
    <location>
        <begin position="405"/>
        <end position="459"/>
    </location>
</feature>
<dbReference type="Gene3D" id="1.10.510.10">
    <property type="entry name" value="Transferase(Phosphotransferase) domain 1"/>
    <property type="match status" value="2"/>
</dbReference>
<dbReference type="Gene3D" id="3.30.200.20">
    <property type="entry name" value="Phosphorylase Kinase, domain 1"/>
    <property type="match status" value="1"/>
</dbReference>
<keyword evidence="3" id="KW-0808">Transferase</keyword>
<comment type="catalytic activity">
    <reaction evidence="8">
        <text>L-seryl-[protein] + ATP = O-phospho-L-seryl-[protein] + ADP + H(+)</text>
        <dbReference type="Rhea" id="RHEA:17989"/>
        <dbReference type="Rhea" id="RHEA-COMP:9863"/>
        <dbReference type="Rhea" id="RHEA-COMP:11604"/>
        <dbReference type="ChEBI" id="CHEBI:15378"/>
        <dbReference type="ChEBI" id="CHEBI:29999"/>
        <dbReference type="ChEBI" id="CHEBI:30616"/>
        <dbReference type="ChEBI" id="CHEBI:83421"/>
        <dbReference type="ChEBI" id="CHEBI:456216"/>
        <dbReference type="EC" id="2.7.11.1"/>
    </reaction>
</comment>
<evidence type="ECO:0000259" key="10">
    <source>
        <dbReference type="PROSITE" id="PS50011"/>
    </source>
</evidence>
<dbReference type="InterPro" id="IPR050236">
    <property type="entry name" value="Ser_Thr_kinase_AGC"/>
</dbReference>
<dbReference type="Pfam" id="PF00069">
    <property type="entry name" value="Pkinase"/>
    <property type="match status" value="1"/>
</dbReference>
<evidence type="ECO:0000256" key="8">
    <source>
        <dbReference type="ARBA" id="ARBA00048679"/>
    </source>
</evidence>
<dbReference type="PANTHER" id="PTHR24356">
    <property type="entry name" value="SERINE/THREONINE-PROTEIN KINASE"/>
    <property type="match status" value="1"/>
</dbReference>
<feature type="compositionally biased region" description="Low complexity" evidence="9">
    <location>
        <begin position="382"/>
        <end position="393"/>
    </location>
</feature>
<comment type="caution">
    <text evidence="12">The sequence shown here is derived from an EMBL/GenBank/DDBJ whole genome shotgun (WGS) entry which is preliminary data.</text>
</comment>
<name>A0ABR0KDQ0_9EURO</name>
<sequence>MATIVKGLSRSRYQILPPNKEVYAMKVIRKADMLRNAQEGHLRAERNFLVAAEGSKWVVPLISAFQDARHLYLVMDFCVGGDFLGLLIRKNIFSEQITKWYVAEMILCVEEAHKMKWIHRDVKPDNFLIGADGHLKISDFGLAFDGYWEHDQKYFHKHRQSLMSDLGVDVEGDAEDQRDAARRKRRQAERKEIYEPTPNVSDEKMCAANKEKLVDWRNRNQRRRLARSVVGTSQYMAPEVIRGFTPFACEDRHNTKLKILRHKETLHFPELHESPQPVTIEALDLMQRLLVEKETRLCSRRYELNDYMKRFTGSGPRLVPADKNHRNFNGQFVYPDDATELKDHPFFIGIPWENMRDYNPPFTPRVKSWEDTKYFDDEGPVSDIDSSTSADDSQTLQLDGAVLNPSHHQQEAQAISPELPGAQVEPRPPPTPYLKVKRPKEKKRPRDKVLRDPTVGKTALQMRKDSAFMGYGYRKAKNITDVIEEALAHESAVQEGDVAAEVKGES</sequence>
<dbReference type="PANTHER" id="PTHR24356:SF400">
    <property type="entry name" value="SERINE_THREONINE-PROTEIN KINASE CBK1"/>
    <property type="match status" value="1"/>
</dbReference>
<dbReference type="SMART" id="SM00220">
    <property type="entry name" value="S_TKc"/>
    <property type="match status" value="1"/>
</dbReference>
<gene>
    <name evidence="12" type="ORF">LTR24_004005</name>
</gene>
<keyword evidence="5" id="KW-0418">Kinase</keyword>
<feature type="region of interest" description="Disordered" evidence="9">
    <location>
        <begin position="373"/>
        <end position="393"/>
    </location>
</feature>
<dbReference type="EC" id="2.7.11.1" evidence="1"/>